<sequence length="109" mass="10574">MLIRATSFAVFASLLVTPAFAGPSGQHSAQSVDHSAQGSSHGSAAVSTGAASVTAVPIFAFGSALAVSGAALEEVGEGSLALGNDLSRVGTGKPVQTGRVKPNGAPVLD</sequence>
<gene>
    <name evidence="3" type="ORF">ROG8370_02307</name>
</gene>
<organism evidence="3 4">
    <name type="scientific">Roseovarius gaetbuli</name>
    <dbReference type="NCBI Taxonomy" id="1356575"/>
    <lineage>
        <taxon>Bacteria</taxon>
        <taxon>Pseudomonadati</taxon>
        <taxon>Pseudomonadota</taxon>
        <taxon>Alphaproteobacteria</taxon>
        <taxon>Rhodobacterales</taxon>
        <taxon>Roseobacteraceae</taxon>
        <taxon>Roseovarius</taxon>
    </lineage>
</organism>
<dbReference type="AlphaFoldDB" id="A0A1X6ZHL5"/>
<feature type="region of interest" description="Disordered" evidence="1">
    <location>
        <begin position="82"/>
        <end position="109"/>
    </location>
</feature>
<accession>A0A1X6ZHL5</accession>
<feature type="chain" id="PRO_5013231000" evidence="2">
    <location>
        <begin position="22"/>
        <end position="109"/>
    </location>
</feature>
<dbReference type="EMBL" id="FWFJ01000021">
    <property type="protein sequence ID" value="SLN51839.1"/>
    <property type="molecule type" value="Genomic_DNA"/>
</dbReference>
<evidence type="ECO:0000256" key="1">
    <source>
        <dbReference type="SAM" id="MobiDB-lite"/>
    </source>
</evidence>
<evidence type="ECO:0000313" key="3">
    <source>
        <dbReference type="EMBL" id="SLN51839.1"/>
    </source>
</evidence>
<reference evidence="4" key="1">
    <citation type="submission" date="2017-03" db="EMBL/GenBank/DDBJ databases">
        <authorList>
            <person name="Rodrigo-Torres L."/>
            <person name="Arahal R.D."/>
            <person name="Lucena T."/>
        </authorList>
    </citation>
    <scope>NUCLEOTIDE SEQUENCE [LARGE SCALE GENOMIC DNA]</scope>
    <source>
        <strain evidence="4">CECT 8370</strain>
    </source>
</reference>
<keyword evidence="4" id="KW-1185">Reference proteome</keyword>
<feature type="signal peptide" evidence="2">
    <location>
        <begin position="1"/>
        <end position="21"/>
    </location>
</feature>
<dbReference type="Proteomes" id="UP000194012">
    <property type="component" value="Unassembled WGS sequence"/>
</dbReference>
<proteinExistence type="predicted"/>
<name>A0A1X6ZHL5_9RHOB</name>
<protein>
    <submittedName>
        <fullName evidence="3">Uncharacterized protein</fullName>
    </submittedName>
</protein>
<evidence type="ECO:0000313" key="4">
    <source>
        <dbReference type="Proteomes" id="UP000194012"/>
    </source>
</evidence>
<feature type="compositionally biased region" description="Low complexity" evidence="1">
    <location>
        <begin position="34"/>
        <end position="44"/>
    </location>
</feature>
<feature type="region of interest" description="Disordered" evidence="1">
    <location>
        <begin position="22"/>
        <end position="44"/>
    </location>
</feature>
<evidence type="ECO:0000256" key="2">
    <source>
        <dbReference type="SAM" id="SignalP"/>
    </source>
</evidence>
<keyword evidence="2" id="KW-0732">Signal</keyword>